<dbReference type="Proteomes" id="UP000242188">
    <property type="component" value="Unassembled WGS sequence"/>
</dbReference>
<accession>A0A210QC68</accession>
<dbReference type="InterPro" id="IPR011042">
    <property type="entry name" value="6-blade_b-propeller_TolB-like"/>
</dbReference>
<dbReference type="Gene3D" id="3.30.160.60">
    <property type="entry name" value="Classic Zinc Finger"/>
    <property type="match status" value="1"/>
</dbReference>
<feature type="domain" description="B box-type" evidence="2">
    <location>
        <begin position="74"/>
        <end position="111"/>
    </location>
</feature>
<keyword evidence="1" id="KW-0862">Zinc</keyword>
<evidence type="ECO:0000259" key="2">
    <source>
        <dbReference type="PROSITE" id="PS50119"/>
    </source>
</evidence>
<dbReference type="SMART" id="SM00336">
    <property type="entry name" value="BBOX"/>
    <property type="match status" value="2"/>
</dbReference>
<dbReference type="Gene3D" id="2.120.10.30">
    <property type="entry name" value="TolB, C-terminal domain"/>
    <property type="match status" value="1"/>
</dbReference>
<dbReference type="PANTHER" id="PTHR25462">
    <property type="entry name" value="BONUS, ISOFORM C-RELATED"/>
    <property type="match status" value="1"/>
</dbReference>
<dbReference type="GO" id="GO:0008270">
    <property type="term" value="F:zinc ion binding"/>
    <property type="evidence" value="ECO:0007669"/>
    <property type="project" value="UniProtKB-KW"/>
</dbReference>
<keyword evidence="1" id="KW-0863">Zinc-finger</keyword>
<dbReference type="AlphaFoldDB" id="A0A210QC68"/>
<dbReference type="EMBL" id="NEDP02004195">
    <property type="protein sequence ID" value="OWF46343.1"/>
    <property type="molecule type" value="Genomic_DNA"/>
</dbReference>
<dbReference type="SUPFAM" id="SSF101898">
    <property type="entry name" value="NHL repeat"/>
    <property type="match status" value="1"/>
</dbReference>
<dbReference type="GO" id="GO:0061630">
    <property type="term" value="F:ubiquitin protein ligase activity"/>
    <property type="evidence" value="ECO:0007669"/>
    <property type="project" value="TreeGrafter"/>
</dbReference>
<dbReference type="SUPFAM" id="SSF57845">
    <property type="entry name" value="B-box zinc-binding domain"/>
    <property type="match status" value="1"/>
</dbReference>
<protein>
    <submittedName>
        <fullName evidence="3">Transcription intermediary factor 1-alpha</fullName>
    </submittedName>
</protein>
<reference evidence="3 4" key="1">
    <citation type="journal article" date="2017" name="Nat. Ecol. Evol.">
        <title>Scallop genome provides insights into evolution of bilaterian karyotype and development.</title>
        <authorList>
            <person name="Wang S."/>
            <person name="Zhang J."/>
            <person name="Jiao W."/>
            <person name="Li J."/>
            <person name="Xun X."/>
            <person name="Sun Y."/>
            <person name="Guo X."/>
            <person name="Huan P."/>
            <person name="Dong B."/>
            <person name="Zhang L."/>
            <person name="Hu X."/>
            <person name="Sun X."/>
            <person name="Wang J."/>
            <person name="Zhao C."/>
            <person name="Wang Y."/>
            <person name="Wang D."/>
            <person name="Huang X."/>
            <person name="Wang R."/>
            <person name="Lv J."/>
            <person name="Li Y."/>
            <person name="Zhang Z."/>
            <person name="Liu B."/>
            <person name="Lu W."/>
            <person name="Hui Y."/>
            <person name="Liang J."/>
            <person name="Zhou Z."/>
            <person name="Hou R."/>
            <person name="Li X."/>
            <person name="Liu Y."/>
            <person name="Li H."/>
            <person name="Ning X."/>
            <person name="Lin Y."/>
            <person name="Zhao L."/>
            <person name="Xing Q."/>
            <person name="Dou J."/>
            <person name="Li Y."/>
            <person name="Mao J."/>
            <person name="Guo H."/>
            <person name="Dou H."/>
            <person name="Li T."/>
            <person name="Mu C."/>
            <person name="Jiang W."/>
            <person name="Fu Q."/>
            <person name="Fu X."/>
            <person name="Miao Y."/>
            <person name="Liu J."/>
            <person name="Yu Q."/>
            <person name="Li R."/>
            <person name="Liao H."/>
            <person name="Li X."/>
            <person name="Kong Y."/>
            <person name="Jiang Z."/>
            <person name="Chourrout D."/>
            <person name="Li R."/>
            <person name="Bao Z."/>
        </authorList>
    </citation>
    <scope>NUCLEOTIDE SEQUENCE [LARGE SCALE GENOMIC DNA]</scope>
    <source>
        <strain evidence="3 4">PY_sf001</strain>
    </source>
</reference>
<dbReference type="PANTHER" id="PTHR25462:SF229">
    <property type="entry name" value="TRANSCRIPTION INTERMEDIARY FACTOR 1-BETA"/>
    <property type="match status" value="1"/>
</dbReference>
<evidence type="ECO:0000313" key="3">
    <source>
        <dbReference type="EMBL" id="OWF46343.1"/>
    </source>
</evidence>
<dbReference type="InterPro" id="IPR047153">
    <property type="entry name" value="TRIM45/56/19-like"/>
</dbReference>
<organism evidence="3 4">
    <name type="scientific">Mizuhopecten yessoensis</name>
    <name type="common">Japanese scallop</name>
    <name type="synonym">Patinopecten yessoensis</name>
    <dbReference type="NCBI Taxonomy" id="6573"/>
    <lineage>
        <taxon>Eukaryota</taxon>
        <taxon>Metazoa</taxon>
        <taxon>Spiralia</taxon>
        <taxon>Lophotrochozoa</taxon>
        <taxon>Mollusca</taxon>
        <taxon>Bivalvia</taxon>
        <taxon>Autobranchia</taxon>
        <taxon>Pteriomorphia</taxon>
        <taxon>Pectinida</taxon>
        <taxon>Pectinoidea</taxon>
        <taxon>Pectinidae</taxon>
        <taxon>Mizuhopecten</taxon>
    </lineage>
</organism>
<dbReference type="GO" id="GO:0006513">
    <property type="term" value="P:protein monoubiquitination"/>
    <property type="evidence" value="ECO:0007669"/>
    <property type="project" value="TreeGrafter"/>
</dbReference>
<keyword evidence="4" id="KW-1185">Reference proteome</keyword>
<feature type="domain" description="B box-type" evidence="2">
    <location>
        <begin position="18"/>
        <end position="60"/>
    </location>
</feature>
<dbReference type="InterPro" id="IPR000315">
    <property type="entry name" value="Znf_B-box"/>
</dbReference>
<dbReference type="PROSITE" id="PS50119">
    <property type="entry name" value="ZF_BBOX"/>
    <property type="match status" value="2"/>
</dbReference>
<sequence length="539" mass="60610">MASNRSVRCAQEHVTYTCALCDSPDNVNWYCNDCQEALCDRCKETHTRGKKSRNDDIVAIGKANRQGDKPVPEVCKLHPGKLCDLYCSDCNELLCGMCVSKSHKLHNWKPIEEEFPTKKQQLKRHITTISSKIQHVKNETSKRHRANEAFKQNIDTMRKEVDSQRTKLKAEVDSLVDAALVELSSLEQEESGAHTNFCLQSQEKVVELTRLLEKAEKSYKTNEALFETEKSLYTTLPLYDVYASDNLPKSPNFVTGSIDRVVLTKMVGELFPDIQAAEIDIDIEHVQRLSMFTVTEQKEILSICPVDNNHAWLTMNQYKGLVMVNREGVVTNTVKLGFCPYRTTLIGTTNILLTSYDESSFVYKLTLRNKQVTTFADIRPHKACDISINEMDEVFVGTGTLDIVVLDKSGKALTKLSCEMKAWSIASLSSGDMAVIDVNNVLVIIDSSGKTKFEWTGELDNGQKVDDADLYQVSRDKYDRVFVPDSLHNQVYVLSRDGKQAVCLLDKKYRVTNPLAVGVDTCGHVWIGGANGIVHVMQL</sequence>
<dbReference type="OrthoDB" id="6090298at2759"/>
<evidence type="ECO:0000313" key="4">
    <source>
        <dbReference type="Proteomes" id="UP000242188"/>
    </source>
</evidence>
<name>A0A210QC68_MIZYE</name>
<keyword evidence="1" id="KW-0479">Metal-binding</keyword>
<dbReference type="CDD" id="cd19756">
    <property type="entry name" value="Bbox2"/>
    <property type="match status" value="1"/>
</dbReference>
<comment type="caution">
    <text evidence="3">The sequence shown here is derived from an EMBL/GenBank/DDBJ whole genome shotgun (WGS) entry which is preliminary data.</text>
</comment>
<dbReference type="Pfam" id="PF00643">
    <property type="entry name" value="zf-B_box"/>
    <property type="match status" value="1"/>
</dbReference>
<proteinExistence type="predicted"/>
<evidence type="ECO:0000256" key="1">
    <source>
        <dbReference type="PROSITE-ProRule" id="PRU00024"/>
    </source>
</evidence>
<gene>
    <name evidence="3" type="ORF">KP79_PYT04816</name>
</gene>